<dbReference type="EMBL" id="ATBP01001256">
    <property type="protein sequence ID" value="ETR67696.1"/>
    <property type="molecule type" value="Genomic_DNA"/>
</dbReference>
<dbReference type="PANTHER" id="PTHR30352:SF5">
    <property type="entry name" value="PYRUVATE FORMATE-LYASE 1-ACTIVATING ENZYME"/>
    <property type="match status" value="1"/>
</dbReference>
<dbReference type="AlphaFoldDB" id="A0A1V1NYX1"/>
<keyword evidence="2" id="KW-0004">4Fe-4S</keyword>
<evidence type="ECO:0000313" key="8">
    <source>
        <dbReference type="EMBL" id="ETR67696.1"/>
    </source>
</evidence>
<organism evidence="8 9">
    <name type="scientific">Candidatus Magnetoglobus multicellularis str. Araruama</name>
    <dbReference type="NCBI Taxonomy" id="890399"/>
    <lineage>
        <taxon>Bacteria</taxon>
        <taxon>Pseudomonadati</taxon>
        <taxon>Thermodesulfobacteriota</taxon>
        <taxon>Desulfobacteria</taxon>
        <taxon>Desulfobacterales</taxon>
        <taxon>Desulfobacteraceae</taxon>
        <taxon>Candidatus Magnetoglobus</taxon>
    </lineage>
</organism>
<dbReference type="PROSITE" id="PS51918">
    <property type="entry name" value="RADICAL_SAM"/>
    <property type="match status" value="1"/>
</dbReference>
<evidence type="ECO:0000313" key="9">
    <source>
        <dbReference type="Proteomes" id="UP000189670"/>
    </source>
</evidence>
<protein>
    <submittedName>
        <fullName evidence="8">Pyruvate formate lyase activating enzyme</fullName>
    </submittedName>
</protein>
<dbReference type="Gene3D" id="3.80.30.10">
    <property type="entry name" value="pyruvate-formate lyase- activating enzyme"/>
    <property type="match status" value="1"/>
</dbReference>
<evidence type="ECO:0000256" key="3">
    <source>
        <dbReference type="ARBA" id="ARBA00022691"/>
    </source>
</evidence>
<gene>
    <name evidence="8" type="ORF">OMM_05003</name>
</gene>
<dbReference type="GO" id="GO:0051539">
    <property type="term" value="F:4 iron, 4 sulfur cluster binding"/>
    <property type="evidence" value="ECO:0007669"/>
    <property type="project" value="UniProtKB-KW"/>
</dbReference>
<dbReference type="InterPro" id="IPR007197">
    <property type="entry name" value="rSAM"/>
</dbReference>
<dbReference type="GO" id="GO:0016829">
    <property type="term" value="F:lyase activity"/>
    <property type="evidence" value="ECO:0007669"/>
    <property type="project" value="UniProtKB-KW"/>
</dbReference>
<dbReference type="InterPro" id="IPR034457">
    <property type="entry name" value="Organic_radical-activating"/>
</dbReference>
<dbReference type="Proteomes" id="UP000189670">
    <property type="component" value="Unassembled WGS sequence"/>
</dbReference>
<proteinExistence type="predicted"/>
<reference evidence="9" key="1">
    <citation type="submission" date="2012-11" db="EMBL/GenBank/DDBJ databases">
        <authorList>
            <person name="Lucero-Rivera Y.E."/>
            <person name="Tovar-Ramirez D."/>
        </authorList>
    </citation>
    <scope>NUCLEOTIDE SEQUENCE [LARGE SCALE GENOMIC DNA]</scope>
    <source>
        <strain evidence="9">Araruama</strain>
    </source>
</reference>
<keyword evidence="8" id="KW-0456">Lyase</keyword>
<dbReference type="PANTHER" id="PTHR30352">
    <property type="entry name" value="PYRUVATE FORMATE-LYASE-ACTIVATING ENZYME"/>
    <property type="match status" value="1"/>
</dbReference>
<accession>A0A1V1NYX1</accession>
<keyword evidence="3" id="KW-0949">S-adenosyl-L-methionine</keyword>
<dbReference type="SUPFAM" id="SSF102114">
    <property type="entry name" value="Radical SAM enzymes"/>
    <property type="match status" value="1"/>
</dbReference>
<keyword evidence="8" id="KW-0670">Pyruvate</keyword>
<evidence type="ECO:0000259" key="7">
    <source>
        <dbReference type="PROSITE" id="PS51918"/>
    </source>
</evidence>
<dbReference type="InterPro" id="IPR058240">
    <property type="entry name" value="rSAM_sf"/>
</dbReference>
<comment type="cofactor">
    <cofactor evidence="1">
        <name>[4Fe-4S] cluster</name>
        <dbReference type="ChEBI" id="CHEBI:49883"/>
    </cofactor>
</comment>
<dbReference type="GO" id="GO:0046872">
    <property type="term" value="F:metal ion binding"/>
    <property type="evidence" value="ECO:0007669"/>
    <property type="project" value="UniProtKB-KW"/>
</dbReference>
<evidence type="ECO:0000256" key="4">
    <source>
        <dbReference type="ARBA" id="ARBA00022723"/>
    </source>
</evidence>
<evidence type="ECO:0000256" key="6">
    <source>
        <dbReference type="ARBA" id="ARBA00023014"/>
    </source>
</evidence>
<keyword evidence="4" id="KW-0479">Metal-binding</keyword>
<keyword evidence="5" id="KW-0408">Iron</keyword>
<sequence length="206" mass="23280">MGKKGAQPFTISQAKKRLVSILPYLKQNGGITASGGEPSLQTEFVAKLFALAHELNLTTALDTNGACPKAKRELLLKYTDIVLLDIKACDNNLHKRLTAKSVKTVLEFGRLVASQSKKLIIRRVILPGINDTQPELEQLSKYILSFQVMPDLEIIPYHRLGLHKWHKLGLKYPLEKLETPKPQEIKKIVFYFKRQGLKVYSDVCDL</sequence>
<feature type="domain" description="Radical SAM core" evidence="7">
    <location>
        <begin position="1"/>
        <end position="198"/>
    </location>
</feature>
<evidence type="ECO:0000256" key="2">
    <source>
        <dbReference type="ARBA" id="ARBA00022485"/>
    </source>
</evidence>
<keyword evidence="6" id="KW-0411">Iron-sulfur</keyword>
<name>A0A1V1NYX1_9BACT</name>
<evidence type="ECO:0000256" key="1">
    <source>
        <dbReference type="ARBA" id="ARBA00001966"/>
    </source>
</evidence>
<dbReference type="Pfam" id="PF04055">
    <property type="entry name" value="Radical_SAM"/>
    <property type="match status" value="1"/>
</dbReference>
<comment type="caution">
    <text evidence="8">The sequence shown here is derived from an EMBL/GenBank/DDBJ whole genome shotgun (WGS) entry which is preliminary data.</text>
</comment>
<evidence type="ECO:0000256" key="5">
    <source>
        <dbReference type="ARBA" id="ARBA00023004"/>
    </source>
</evidence>